<evidence type="ECO:0000313" key="2">
    <source>
        <dbReference type="EMBL" id="SJM31507.1"/>
    </source>
</evidence>
<organism evidence="2 3">
    <name type="scientific">Mesorhizobium delmotii</name>
    <dbReference type="NCBI Taxonomy" id="1631247"/>
    <lineage>
        <taxon>Bacteria</taxon>
        <taxon>Pseudomonadati</taxon>
        <taxon>Pseudomonadota</taxon>
        <taxon>Alphaproteobacteria</taxon>
        <taxon>Hyphomicrobiales</taxon>
        <taxon>Phyllobacteriaceae</taxon>
        <taxon>Mesorhizobium</taxon>
    </lineage>
</organism>
<dbReference type="EMBL" id="FUIG01000026">
    <property type="protein sequence ID" value="SJM31507.1"/>
    <property type="molecule type" value="Genomic_DNA"/>
</dbReference>
<dbReference type="Pfam" id="PF14499">
    <property type="entry name" value="DUF4437"/>
    <property type="match status" value="1"/>
</dbReference>
<dbReference type="Gene3D" id="2.60.120.10">
    <property type="entry name" value="Jelly Rolls"/>
    <property type="match status" value="1"/>
</dbReference>
<evidence type="ECO:0000313" key="3">
    <source>
        <dbReference type="Proteomes" id="UP000245698"/>
    </source>
</evidence>
<feature type="chain" id="PRO_5015202601" description="DUF4437 domain-containing protein" evidence="1">
    <location>
        <begin position="24"/>
        <end position="156"/>
    </location>
</feature>
<dbReference type="AlphaFoldDB" id="A0A2P9AK97"/>
<dbReference type="Proteomes" id="UP000245698">
    <property type="component" value="Unassembled WGS sequence"/>
</dbReference>
<keyword evidence="3" id="KW-1185">Reference proteome</keyword>
<sequence length="156" mass="16267">MKIASIFAIGLIGFCGIASFASAEDAHTMVAPNDIKWGPAPKVLPAGAEAAVLFGDPTKEGLFALRLKVPSGYAIAPHTHPADEVVTVISGTTNLGMGKTADRSAAKALPAGSFFALPPSTAHFVYFDEETVVQITTNGPWGLKYVNPADDPQKTQ</sequence>
<protein>
    <recommendedName>
        <fullName evidence="4">DUF4437 domain-containing protein</fullName>
    </recommendedName>
</protein>
<evidence type="ECO:0008006" key="4">
    <source>
        <dbReference type="Google" id="ProtNLM"/>
    </source>
</evidence>
<accession>A0A2P9AK97</accession>
<proteinExistence type="predicted"/>
<dbReference type="InterPro" id="IPR028013">
    <property type="entry name" value="DUF4437"/>
</dbReference>
<evidence type="ECO:0000256" key="1">
    <source>
        <dbReference type="SAM" id="SignalP"/>
    </source>
</evidence>
<name>A0A2P9AK97_9HYPH</name>
<dbReference type="SUPFAM" id="SSF51182">
    <property type="entry name" value="RmlC-like cupins"/>
    <property type="match status" value="1"/>
</dbReference>
<keyword evidence="1" id="KW-0732">Signal</keyword>
<dbReference type="CDD" id="cd06989">
    <property type="entry name" value="cupin_DRT102"/>
    <property type="match status" value="1"/>
</dbReference>
<gene>
    <name evidence="2" type="ORF">BQ8482_20122</name>
</gene>
<dbReference type="InterPro" id="IPR011051">
    <property type="entry name" value="RmlC_Cupin_sf"/>
</dbReference>
<feature type="signal peptide" evidence="1">
    <location>
        <begin position="1"/>
        <end position="23"/>
    </location>
</feature>
<dbReference type="RefSeq" id="WP_123148741.1">
    <property type="nucleotide sequence ID" value="NZ_FUIG01000026.1"/>
</dbReference>
<dbReference type="InterPro" id="IPR014710">
    <property type="entry name" value="RmlC-like_jellyroll"/>
</dbReference>
<reference evidence="3" key="1">
    <citation type="submission" date="2016-12" db="EMBL/GenBank/DDBJ databases">
        <authorList>
            <person name="Brunel B."/>
        </authorList>
    </citation>
    <scope>NUCLEOTIDE SEQUENCE [LARGE SCALE GENOMIC DNA]</scope>
</reference>